<keyword evidence="4 7" id="KW-0812">Transmembrane</keyword>
<feature type="domain" description="Phosphatidylglycerol lysyltransferase C-terminal" evidence="8">
    <location>
        <begin position="559"/>
        <end position="838"/>
    </location>
</feature>
<dbReference type="GO" id="GO:0016755">
    <property type="term" value="F:aminoacyltransferase activity"/>
    <property type="evidence" value="ECO:0007669"/>
    <property type="project" value="TreeGrafter"/>
</dbReference>
<dbReference type="PANTHER" id="PTHR34697:SF2">
    <property type="entry name" value="PHOSPHATIDYLGLYCEROL LYSYLTRANSFERASE"/>
    <property type="match status" value="1"/>
</dbReference>
<evidence type="ECO:0000256" key="2">
    <source>
        <dbReference type="ARBA" id="ARBA00022475"/>
    </source>
</evidence>
<dbReference type="OrthoDB" id="145485at2"/>
<feature type="transmembrane region" description="Helical" evidence="7">
    <location>
        <begin position="416"/>
        <end position="434"/>
    </location>
</feature>
<feature type="transmembrane region" description="Helical" evidence="7">
    <location>
        <begin position="21"/>
        <end position="43"/>
    </location>
</feature>
<dbReference type="GO" id="GO:0055091">
    <property type="term" value="P:phospholipid homeostasis"/>
    <property type="evidence" value="ECO:0007669"/>
    <property type="project" value="TreeGrafter"/>
</dbReference>
<evidence type="ECO:0000256" key="1">
    <source>
        <dbReference type="ARBA" id="ARBA00004651"/>
    </source>
</evidence>
<dbReference type="AlphaFoldDB" id="A0A4S3MCJ1"/>
<proteinExistence type="predicted"/>
<dbReference type="Pfam" id="PF03706">
    <property type="entry name" value="LPG_synthase_TM"/>
    <property type="match status" value="1"/>
</dbReference>
<dbReference type="EMBL" id="SSMD01000001">
    <property type="protein sequence ID" value="THD76569.1"/>
    <property type="molecule type" value="Genomic_DNA"/>
</dbReference>
<gene>
    <name evidence="9" type="primary">mprF</name>
    <name evidence="9" type="ORF">E7681_01620</name>
</gene>
<accession>A0A4S3MCJ1</accession>
<comment type="subcellular location">
    <subcellularLocation>
        <location evidence="1">Cell membrane</location>
        <topology evidence="1">Multi-pass membrane protein</topology>
    </subcellularLocation>
</comment>
<feature type="transmembrane region" description="Helical" evidence="7">
    <location>
        <begin position="292"/>
        <end position="317"/>
    </location>
</feature>
<comment type="caution">
    <text evidence="9">The sequence shown here is derived from an EMBL/GenBank/DDBJ whole genome shotgun (WGS) entry which is preliminary data.</text>
</comment>
<keyword evidence="6 7" id="KW-0472">Membrane</keyword>
<evidence type="ECO:0000256" key="3">
    <source>
        <dbReference type="ARBA" id="ARBA00022679"/>
    </source>
</evidence>
<dbReference type="InterPro" id="IPR022791">
    <property type="entry name" value="L-PG_synthase/AglD"/>
</dbReference>
<evidence type="ECO:0000256" key="4">
    <source>
        <dbReference type="ARBA" id="ARBA00022692"/>
    </source>
</evidence>
<feature type="transmembrane region" description="Helical" evidence="7">
    <location>
        <begin position="513"/>
        <end position="533"/>
    </location>
</feature>
<feature type="transmembrane region" description="Helical" evidence="7">
    <location>
        <begin position="179"/>
        <end position="200"/>
    </location>
</feature>
<evidence type="ECO:0000313" key="10">
    <source>
        <dbReference type="Proteomes" id="UP000306113"/>
    </source>
</evidence>
<protein>
    <submittedName>
        <fullName evidence="9">Bifunctional lysylphosphatidylglycerol flippase/synthetase MprF</fullName>
    </submittedName>
</protein>
<organism evidence="9 10">
    <name type="scientific">Thalassobius vesicularis</name>
    <dbReference type="NCBI Taxonomy" id="1294297"/>
    <lineage>
        <taxon>Bacteria</taxon>
        <taxon>Pseudomonadati</taxon>
        <taxon>Pseudomonadota</taxon>
        <taxon>Alphaproteobacteria</taxon>
        <taxon>Rhodobacterales</taxon>
        <taxon>Roseobacteraceae</taxon>
        <taxon>Thalassovita</taxon>
    </lineage>
</organism>
<feature type="transmembrane region" description="Helical" evidence="7">
    <location>
        <begin position="393"/>
        <end position="410"/>
    </location>
</feature>
<keyword evidence="5 7" id="KW-1133">Transmembrane helix</keyword>
<keyword evidence="10" id="KW-1185">Reference proteome</keyword>
<dbReference type="PANTHER" id="PTHR34697">
    <property type="entry name" value="PHOSPHATIDYLGLYCEROL LYSYLTRANSFERASE"/>
    <property type="match status" value="1"/>
</dbReference>
<evidence type="ECO:0000256" key="7">
    <source>
        <dbReference type="SAM" id="Phobius"/>
    </source>
</evidence>
<feature type="transmembrane region" description="Helical" evidence="7">
    <location>
        <begin position="253"/>
        <end position="280"/>
    </location>
</feature>
<dbReference type="InterPro" id="IPR051211">
    <property type="entry name" value="PG_lysyltransferase"/>
</dbReference>
<feature type="transmembrane region" description="Helical" evidence="7">
    <location>
        <begin position="220"/>
        <end position="241"/>
    </location>
</feature>
<name>A0A4S3MCJ1_9RHOB</name>
<dbReference type="Proteomes" id="UP000306113">
    <property type="component" value="Unassembled WGS sequence"/>
</dbReference>
<evidence type="ECO:0000256" key="5">
    <source>
        <dbReference type="ARBA" id="ARBA00022989"/>
    </source>
</evidence>
<dbReference type="NCBIfam" id="NF033480">
    <property type="entry name" value="bifunc_MprF"/>
    <property type="match status" value="1"/>
</dbReference>
<feature type="transmembrane region" description="Helical" evidence="7">
    <location>
        <begin position="63"/>
        <end position="83"/>
    </location>
</feature>
<feature type="transmembrane region" description="Helical" evidence="7">
    <location>
        <begin position="95"/>
        <end position="120"/>
    </location>
</feature>
<evidence type="ECO:0000259" key="8">
    <source>
        <dbReference type="Pfam" id="PF09924"/>
    </source>
</evidence>
<evidence type="ECO:0000256" key="6">
    <source>
        <dbReference type="ARBA" id="ARBA00023136"/>
    </source>
</evidence>
<keyword evidence="2" id="KW-1003">Cell membrane</keyword>
<dbReference type="Pfam" id="PF09924">
    <property type="entry name" value="LPG_synthase_C"/>
    <property type="match status" value="1"/>
</dbReference>
<feature type="transmembrane region" description="Helical" evidence="7">
    <location>
        <begin position="351"/>
        <end position="372"/>
    </location>
</feature>
<feature type="transmembrane region" description="Helical" evidence="7">
    <location>
        <begin position="441"/>
        <end position="458"/>
    </location>
</feature>
<dbReference type="GO" id="GO:0005886">
    <property type="term" value="C:plasma membrane"/>
    <property type="evidence" value="ECO:0007669"/>
    <property type="project" value="UniProtKB-SubCell"/>
</dbReference>
<dbReference type="InterPro" id="IPR024320">
    <property type="entry name" value="LPG_synthase_C"/>
</dbReference>
<feature type="transmembrane region" description="Helical" evidence="7">
    <location>
        <begin position="473"/>
        <end position="492"/>
    </location>
</feature>
<reference evidence="9 10" key="1">
    <citation type="submission" date="2019-04" db="EMBL/GenBank/DDBJ databases">
        <title>Draft genome sequence of Youngimonas vesicularis.</title>
        <authorList>
            <person name="Hameed A."/>
        </authorList>
    </citation>
    <scope>NUCLEOTIDE SEQUENCE [LARGE SCALE GENOMIC DNA]</scope>
    <source>
        <strain evidence="9 10">CC-AMW-E</strain>
    </source>
</reference>
<sequence length="866" mass="91704">MHLTTGHQTGAPRLSRLAVQTLRNLAPILVGAVLFAMGLYALLHLLKPVHFSDIVAQVRAMPAPVLAGAGLATVAAYAALVAYDWFALRYIGKTLSWPVVTIGGFLGYAFGNTVGVSVISGGAVRYRIYSAAGLNAFEVAAVSGYIALALGTGLTLIGLAALAIHPGAVAAYLPYGQGVVQLIALALVLSSVGLIAWLSVSQRTFRFRAFQLHMPPPRDLLGQLIATLVDVAAAAFALWVLLPAGKPDFATFIAVYSAAMMIGVLSHVPGGVGVFETVVIGTLPADVPVSDAAAALLMFRLIYYLIPFALGFLIVALNEVRLAGGALSRYFGRLQGAQPALSTLHGLSPGLVAAVAFGFGVYLLLVSMVPAVQQDAIAERELVATLLREGGTIALTVAGVSLLILSHGLARRVSSAFWLAVAALAAGAVAALLNDADVKNATLLCVGALALLPFRRAFDRPGHLTSDVFELRWFLAVGGTLATIAAFFFFAHKSSPTSDAIWVGFNAISETQRALRAGLIASSVLLVFGVYLFTRPVRLKPAVDADGDALALAAGIVERSETPLAWLSQTGDKRFLFSDSGRSFLMYAVQGRSWVAYGNPVGDIREFEPLCWSFAEQAAKSGCHPVMYEVQPLDTPLCEGLGLTLNRIGEEAVIQLAGFDASAPALAAFTGEAPVEVLLPPHSADTLAALRSVSDVWLSGRDGAEKQFSVGRFSDAYMNLFPIAVLREAGQIVAFANLMFTQGGRYGAVDLIRFLPDQGREVLGRLFLGLITYCKANGTQEISLGMVPLAGLSSRSVAHSWDRFGRLIYRHGGAFEDFEDLRTFKSAFQPDWRPRYLALPAKVSLLTAMRDVAILIAGTDSGLSGK</sequence>
<evidence type="ECO:0000313" key="9">
    <source>
        <dbReference type="EMBL" id="THD76569.1"/>
    </source>
</evidence>
<keyword evidence="3" id="KW-0808">Transferase</keyword>